<reference evidence="1" key="1">
    <citation type="submission" date="2018-05" db="EMBL/GenBank/DDBJ databases">
        <authorList>
            <person name="Lanie J.A."/>
            <person name="Ng W.-L."/>
            <person name="Kazmierczak K.M."/>
            <person name="Andrzejewski T.M."/>
            <person name="Davidsen T.M."/>
            <person name="Wayne K.J."/>
            <person name="Tettelin H."/>
            <person name="Glass J.I."/>
            <person name="Rusch D."/>
            <person name="Podicherti R."/>
            <person name="Tsui H.-C.T."/>
            <person name="Winkler M.E."/>
        </authorList>
    </citation>
    <scope>NUCLEOTIDE SEQUENCE</scope>
</reference>
<evidence type="ECO:0000313" key="1">
    <source>
        <dbReference type="EMBL" id="SVB51841.1"/>
    </source>
</evidence>
<feature type="non-terminal residue" evidence="1">
    <location>
        <position position="53"/>
    </location>
</feature>
<accession>A0A382EPB9</accession>
<dbReference type="EMBL" id="UINC01045275">
    <property type="protein sequence ID" value="SVB51841.1"/>
    <property type="molecule type" value="Genomic_DNA"/>
</dbReference>
<proteinExistence type="predicted"/>
<organism evidence="1">
    <name type="scientific">marine metagenome</name>
    <dbReference type="NCBI Taxonomy" id="408172"/>
    <lineage>
        <taxon>unclassified sequences</taxon>
        <taxon>metagenomes</taxon>
        <taxon>ecological metagenomes</taxon>
    </lineage>
</organism>
<name>A0A382EPB9_9ZZZZ</name>
<gene>
    <name evidence="1" type="ORF">METZ01_LOCUS204695</name>
</gene>
<sequence length="53" mass="6307">MDDTEDISSINEKELMEYYGYGKTFGKLQLRLRFFRSWILHSLAYFSPHPGFA</sequence>
<dbReference type="AlphaFoldDB" id="A0A382EPB9"/>
<protein>
    <submittedName>
        <fullName evidence="1">Uncharacterized protein</fullName>
    </submittedName>
</protein>